<feature type="compositionally biased region" description="Polar residues" evidence="1">
    <location>
        <begin position="142"/>
        <end position="153"/>
    </location>
</feature>
<keyword evidence="3" id="KW-1185">Reference proteome</keyword>
<evidence type="ECO:0000313" key="2">
    <source>
        <dbReference type="EMBL" id="KAF7639304.1"/>
    </source>
</evidence>
<feature type="region of interest" description="Disordered" evidence="1">
    <location>
        <begin position="125"/>
        <end position="155"/>
    </location>
</feature>
<gene>
    <name evidence="2" type="ORF">Mgra_00001264</name>
</gene>
<feature type="compositionally biased region" description="Basic and acidic residues" evidence="1">
    <location>
        <begin position="27"/>
        <end position="39"/>
    </location>
</feature>
<accession>A0A8T0A000</accession>
<evidence type="ECO:0000313" key="3">
    <source>
        <dbReference type="Proteomes" id="UP000605970"/>
    </source>
</evidence>
<dbReference type="Proteomes" id="UP000605970">
    <property type="component" value="Unassembled WGS sequence"/>
</dbReference>
<reference evidence="2" key="1">
    <citation type="journal article" date="2020" name="Ecol. Evol.">
        <title>Genome structure and content of the rice root-knot nematode (Meloidogyne graminicola).</title>
        <authorList>
            <person name="Phan N.T."/>
            <person name="Danchin E.G.J."/>
            <person name="Klopp C."/>
            <person name="Perfus-Barbeoch L."/>
            <person name="Kozlowski D.K."/>
            <person name="Koutsovoulos G.D."/>
            <person name="Lopez-Roques C."/>
            <person name="Bouchez O."/>
            <person name="Zahm M."/>
            <person name="Besnard G."/>
            <person name="Bellafiore S."/>
        </authorList>
    </citation>
    <scope>NUCLEOTIDE SEQUENCE</scope>
    <source>
        <strain evidence="2">VN-18</strain>
    </source>
</reference>
<sequence>MDDDAFGFGELAYDDDDLAYQEDNQNVEDKSLEEKTPSKDKKKHKRKAPRINKTQDTSLKVVENRRDSDIDFCNVFNSGKRESIFTSESPLDWHLNVGEDEMRKKRRKLEIDGVMDRIAQRILKARQENSQKSKIEEKVNPQPKNEVSSTSTLLPLPPMDGNAWYGINSPDGITRRYVRIEPKKNVKKQVSTSNEDKIKEIDDYFSLFNRMEEQKRQRLLYSLKDEKMEISDPLQLD</sequence>
<dbReference type="EMBL" id="JABEBT010000006">
    <property type="protein sequence ID" value="KAF7639304.1"/>
    <property type="molecule type" value="Genomic_DNA"/>
</dbReference>
<dbReference type="OrthoDB" id="2195431at2759"/>
<evidence type="ECO:0000256" key="1">
    <source>
        <dbReference type="SAM" id="MobiDB-lite"/>
    </source>
</evidence>
<organism evidence="2 3">
    <name type="scientific">Meloidogyne graminicola</name>
    <dbReference type="NCBI Taxonomy" id="189291"/>
    <lineage>
        <taxon>Eukaryota</taxon>
        <taxon>Metazoa</taxon>
        <taxon>Ecdysozoa</taxon>
        <taxon>Nematoda</taxon>
        <taxon>Chromadorea</taxon>
        <taxon>Rhabditida</taxon>
        <taxon>Tylenchina</taxon>
        <taxon>Tylenchomorpha</taxon>
        <taxon>Tylenchoidea</taxon>
        <taxon>Meloidogynidae</taxon>
        <taxon>Meloidogyninae</taxon>
        <taxon>Meloidogyne</taxon>
    </lineage>
</organism>
<comment type="caution">
    <text evidence="2">The sequence shown here is derived from an EMBL/GenBank/DDBJ whole genome shotgun (WGS) entry which is preliminary data.</text>
</comment>
<proteinExistence type="predicted"/>
<name>A0A8T0A000_9BILA</name>
<dbReference type="AlphaFoldDB" id="A0A8T0A000"/>
<protein>
    <submittedName>
        <fullName evidence="2">Uncharacterized protein</fullName>
    </submittedName>
</protein>
<feature type="compositionally biased region" description="Basic and acidic residues" evidence="1">
    <location>
        <begin position="125"/>
        <end position="139"/>
    </location>
</feature>
<feature type="compositionally biased region" description="Basic residues" evidence="1">
    <location>
        <begin position="40"/>
        <end position="50"/>
    </location>
</feature>
<feature type="region of interest" description="Disordered" evidence="1">
    <location>
        <begin position="17"/>
        <end position="62"/>
    </location>
</feature>